<accession>A0A9N9G2A1</accession>
<gene>
    <name evidence="1" type="ORF">RFULGI_LOCUS5670</name>
</gene>
<proteinExistence type="predicted"/>
<reference evidence="1" key="1">
    <citation type="submission" date="2021-06" db="EMBL/GenBank/DDBJ databases">
        <authorList>
            <person name="Kallberg Y."/>
            <person name="Tangrot J."/>
            <person name="Rosling A."/>
        </authorList>
    </citation>
    <scope>NUCLEOTIDE SEQUENCE</scope>
    <source>
        <strain evidence="1">IN212</strain>
    </source>
</reference>
<keyword evidence="2" id="KW-1185">Reference proteome</keyword>
<dbReference type="Proteomes" id="UP000789396">
    <property type="component" value="Unassembled WGS sequence"/>
</dbReference>
<protein>
    <submittedName>
        <fullName evidence="1">20046_t:CDS:1</fullName>
    </submittedName>
</protein>
<dbReference type="OrthoDB" id="2442389at2759"/>
<feature type="non-terminal residue" evidence="1">
    <location>
        <position position="1"/>
    </location>
</feature>
<comment type="caution">
    <text evidence="1">The sequence shown here is derived from an EMBL/GenBank/DDBJ whole genome shotgun (WGS) entry which is preliminary data.</text>
</comment>
<sequence length="284" mass="32808">TSTAASEDRINESEMSSKDDEFEFAVDYKLFVKTADRISYLLNKLDLSECEDYTEKITKYKNKNRVPSISSLSSHDKDIANNVLKIRNAYHCNVHNRLCLNKESYKDLHVEITFMMPSIWASDMAQLTHQSPQVQPIQLLLPQVQLSPQPKFQLSPQPQSQLILPSFSLQHIPLALPPQPTLYNWAFGSQTLQSHQPLLSIPYNSYQMLPYNSVQPRMNQSNPYISFTLPSMDEFLKEVDEREGTSNYYQSFLKKFNKQRVLVKQLQRLMDGEFEQCDVDTVGA</sequence>
<evidence type="ECO:0000313" key="1">
    <source>
        <dbReference type="EMBL" id="CAG8576571.1"/>
    </source>
</evidence>
<dbReference type="EMBL" id="CAJVPZ010006693">
    <property type="protein sequence ID" value="CAG8576571.1"/>
    <property type="molecule type" value="Genomic_DNA"/>
</dbReference>
<name>A0A9N9G2A1_9GLOM</name>
<dbReference type="AlphaFoldDB" id="A0A9N9G2A1"/>
<organism evidence="1 2">
    <name type="scientific">Racocetra fulgida</name>
    <dbReference type="NCBI Taxonomy" id="60492"/>
    <lineage>
        <taxon>Eukaryota</taxon>
        <taxon>Fungi</taxon>
        <taxon>Fungi incertae sedis</taxon>
        <taxon>Mucoromycota</taxon>
        <taxon>Glomeromycotina</taxon>
        <taxon>Glomeromycetes</taxon>
        <taxon>Diversisporales</taxon>
        <taxon>Gigasporaceae</taxon>
        <taxon>Racocetra</taxon>
    </lineage>
</organism>
<evidence type="ECO:0000313" key="2">
    <source>
        <dbReference type="Proteomes" id="UP000789396"/>
    </source>
</evidence>